<keyword evidence="7 8" id="KW-0472">Membrane</keyword>
<feature type="transmembrane region" description="Helical" evidence="8">
    <location>
        <begin position="157"/>
        <end position="177"/>
    </location>
</feature>
<evidence type="ECO:0000313" key="9">
    <source>
        <dbReference type="EMBL" id="CAD2076326.1"/>
    </source>
</evidence>
<comment type="subcellular location">
    <subcellularLocation>
        <location evidence="1 8">Cell membrane</location>
        <topology evidence="1 8">Multi-pass membrane protein</topology>
    </subcellularLocation>
</comment>
<dbReference type="RefSeq" id="WP_186087224.1">
    <property type="nucleotide sequence ID" value="NZ_BMDB01000001.1"/>
</dbReference>
<feature type="transmembrane region" description="Helical" evidence="8">
    <location>
        <begin position="521"/>
        <end position="540"/>
    </location>
</feature>
<feature type="transmembrane region" description="Helical" evidence="8">
    <location>
        <begin position="250"/>
        <end position="267"/>
    </location>
</feature>
<feature type="transmembrane region" description="Helical" evidence="8">
    <location>
        <begin position="189"/>
        <end position="210"/>
    </location>
</feature>
<dbReference type="Proteomes" id="UP000521032">
    <property type="component" value="Unassembled WGS sequence"/>
</dbReference>
<feature type="transmembrane region" description="Helical" evidence="8">
    <location>
        <begin position="442"/>
        <end position="464"/>
    </location>
</feature>
<dbReference type="GO" id="GO:0005886">
    <property type="term" value="C:plasma membrane"/>
    <property type="evidence" value="ECO:0007669"/>
    <property type="project" value="UniProtKB-SubCell"/>
</dbReference>
<feature type="transmembrane region" description="Helical" evidence="8">
    <location>
        <begin position="361"/>
        <end position="383"/>
    </location>
</feature>
<evidence type="ECO:0000256" key="2">
    <source>
        <dbReference type="ARBA" id="ARBA00010100"/>
    </source>
</evidence>
<feature type="transmembrane region" description="Helical" evidence="8">
    <location>
        <begin position="12"/>
        <end position="33"/>
    </location>
</feature>
<comment type="caution">
    <text evidence="9">The sequence shown here is derived from an EMBL/GenBank/DDBJ whole genome shotgun (WGS) entry which is preliminary data.</text>
</comment>
<comment type="function">
    <text evidence="8">Uptake of L-lactate across the membrane. Can also transport D-lactate and glycolate.</text>
</comment>
<evidence type="ECO:0000256" key="7">
    <source>
        <dbReference type="ARBA" id="ARBA00023136"/>
    </source>
</evidence>
<dbReference type="Pfam" id="PF02652">
    <property type="entry name" value="Lactate_perm"/>
    <property type="match status" value="1"/>
</dbReference>
<dbReference type="PANTHER" id="PTHR30003">
    <property type="entry name" value="L-LACTATE PERMEASE"/>
    <property type="match status" value="1"/>
</dbReference>
<comment type="similarity">
    <text evidence="2 8">Belongs to the lactate permease family.</text>
</comment>
<gene>
    <name evidence="9" type="primary">lctP</name>
    <name evidence="9" type="ORF">JEOSCH030_01047</name>
</gene>
<dbReference type="GO" id="GO:0015129">
    <property type="term" value="F:lactate transmembrane transporter activity"/>
    <property type="evidence" value="ECO:0007669"/>
    <property type="project" value="UniProtKB-UniRule"/>
</dbReference>
<reference evidence="9 10" key="1">
    <citation type="submission" date="2020-07" db="EMBL/GenBank/DDBJ databases">
        <authorList>
            <person name="Criscuolo A."/>
        </authorList>
    </citation>
    <scope>NUCLEOTIDE SEQUENCE [LARGE SCALE GENOMIC DNA]</scope>
    <source>
        <strain evidence="10">CIP 111030</strain>
    </source>
</reference>
<keyword evidence="4 8" id="KW-1003">Cell membrane</keyword>
<feature type="transmembrane region" description="Helical" evidence="8">
    <location>
        <begin position="63"/>
        <end position="89"/>
    </location>
</feature>
<evidence type="ECO:0000256" key="6">
    <source>
        <dbReference type="ARBA" id="ARBA00022989"/>
    </source>
</evidence>
<feature type="transmembrane region" description="Helical" evidence="8">
    <location>
        <begin position="39"/>
        <end position="56"/>
    </location>
</feature>
<dbReference type="InterPro" id="IPR003804">
    <property type="entry name" value="Lactate_perm"/>
</dbReference>
<evidence type="ECO:0000256" key="4">
    <source>
        <dbReference type="ARBA" id="ARBA00022475"/>
    </source>
</evidence>
<protein>
    <recommendedName>
        <fullName evidence="8">L-lactate permease</fullName>
    </recommendedName>
</protein>
<dbReference type="NCBIfam" id="TIGR00795">
    <property type="entry name" value="lctP"/>
    <property type="match status" value="1"/>
</dbReference>
<evidence type="ECO:0000313" key="10">
    <source>
        <dbReference type="Proteomes" id="UP000521032"/>
    </source>
</evidence>
<dbReference type="EMBL" id="CAJEWE010000010">
    <property type="protein sequence ID" value="CAD2076326.1"/>
    <property type="molecule type" value="Genomic_DNA"/>
</dbReference>
<keyword evidence="5 8" id="KW-0812">Transmembrane</keyword>
<evidence type="ECO:0000256" key="8">
    <source>
        <dbReference type="RuleBase" id="RU365092"/>
    </source>
</evidence>
<keyword evidence="10" id="KW-1185">Reference proteome</keyword>
<feature type="transmembrane region" description="Helical" evidence="8">
    <location>
        <begin position="403"/>
        <end position="430"/>
    </location>
</feature>
<proteinExistence type="inferred from homology"/>
<dbReference type="GO" id="GO:0015295">
    <property type="term" value="F:solute:proton symporter activity"/>
    <property type="evidence" value="ECO:0007669"/>
    <property type="project" value="TreeGrafter"/>
</dbReference>
<feature type="transmembrane region" description="Helical" evidence="8">
    <location>
        <begin position="116"/>
        <end position="145"/>
    </location>
</feature>
<evidence type="ECO:0000256" key="5">
    <source>
        <dbReference type="ARBA" id="ARBA00022692"/>
    </source>
</evidence>
<accession>A0A6V7RFT5</accession>
<name>A0A6V7RFT5_9BACL</name>
<dbReference type="AlphaFoldDB" id="A0A6V7RFT5"/>
<feature type="transmembrane region" description="Helical" evidence="8">
    <location>
        <begin position="299"/>
        <end position="319"/>
    </location>
</feature>
<evidence type="ECO:0000256" key="1">
    <source>
        <dbReference type="ARBA" id="ARBA00004651"/>
    </source>
</evidence>
<organism evidence="9 10">
    <name type="scientific">Phocicoccus schoeneichii</name>
    <dbReference type="NCBI Taxonomy" id="1812261"/>
    <lineage>
        <taxon>Bacteria</taxon>
        <taxon>Bacillati</taxon>
        <taxon>Bacillota</taxon>
        <taxon>Bacilli</taxon>
        <taxon>Bacillales</taxon>
        <taxon>Salinicoccaceae</taxon>
        <taxon>Phocicoccus</taxon>
    </lineage>
</organism>
<dbReference type="PANTHER" id="PTHR30003:SF5">
    <property type="entry name" value="L-LACTATE PERMEASE"/>
    <property type="match status" value="1"/>
</dbReference>
<keyword evidence="6 8" id="KW-1133">Transmembrane helix</keyword>
<keyword evidence="3 8" id="KW-0813">Transport</keyword>
<evidence type="ECO:0000256" key="3">
    <source>
        <dbReference type="ARBA" id="ARBA00022448"/>
    </source>
</evidence>
<feature type="transmembrane region" description="Helical" evidence="8">
    <location>
        <begin position="222"/>
        <end position="244"/>
    </location>
</feature>
<sequence length="541" mass="58037">MWFQEYNPIGNEILSGLVAVIPIVVFLLGLTVFKLKGTIAASLTLISALLITTFVYKMPIDAALLSLILGVGKALWPIGYIIIMAVWLYKMSVKSGKFDIVGKTIIGISNDQRIQLLVIGFCFLSFLEGVSGLGVPIAICSALLVSLGFHPIKAAGFCLISNAATGVFATVGIGVFTGAEVGNMPVSELSALTALSVPVIAFIVPFLLIFIQDGIKGVKEIFPALITVSLVFSVFQFLIATFVGPELTNIIPSLLAMLTLALVMRKWEPKNVYYEPNADRTKIAEKLSFKQLLRGWSPFYFLTIVIGIWSLPFFSKLFAENGPLSFTTLHIKIPNLHERIIQSAPIALEETAMPAIFHWDIISSTGTAILVAAIITSTVFSEITMKDRVGLFGETLKELKTPLIIIILVLSFASLSNYSGLSASIGLALANTGMLFPLFSPLLGWLGVFLTGSVVNNNALFAGLQVVTAKQLALNPSLFVAANTVGGAMAKPIAPTSLAIAAAAVGQNGKESEILSFTLKYSLLLITIICIINFMLAYTMT</sequence>